<keyword evidence="7 9" id="KW-0472">Membrane</keyword>
<name>A0A8S2A156_ARAAE</name>
<keyword evidence="4" id="KW-1278">Translocase</keyword>
<feature type="compositionally biased region" description="Basic and acidic residues" evidence="8">
    <location>
        <begin position="17"/>
        <end position="36"/>
    </location>
</feature>
<evidence type="ECO:0000256" key="5">
    <source>
        <dbReference type="ARBA" id="ARBA00022989"/>
    </source>
</evidence>
<feature type="transmembrane region" description="Helical" evidence="9">
    <location>
        <begin position="227"/>
        <end position="246"/>
    </location>
</feature>
<keyword evidence="5 9" id="KW-1133">Transmembrane helix</keyword>
<dbReference type="InterPro" id="IPR001750">
    <property type="entry name" value="ND/Mrp_TM"/>
</dbReference>
<dbReference type="GO" id="GO:0009536">
    <property type="term" value="C:plastid"/>
    <property type="evidence" value="ECO:0007669"/>
    <property type="project" value="UniProtKB-ARBA"/>
</dbReference>
<dbReference type="Pfam" id="PF00361">
    <property type="entry name" value="Proton_antipo_M"/>
    <property type="match status" value="1"/>
</dbReference>
<dbReference type="AlphaFoldDB" id="A0A8S2A156"/>
<keyword evidence="6" id="KW-0520">NAD</keyword>
<feature type="transmembrane region" description="Helical" evidence="9">
    <location>
        <begin position="252"/>
        <end position="276"/>
    </location>
</feature>
<reference evidence="11" key="1">
    <citation type="submission" date="2021-01" db="EMBL/GenBank/DDBJ databases">
        <authorList>
            <person name="Bezrukov I."/>
        </authorList>
    </citation>
    <scope>NUCLEOTIDE SEQUENCE</scope>
</reference>
<sequence length="439" mass="48027">MFKQNPSPGWKECPPSSDKEGTTPERLDEGREMRRGKEKAFGDREISFLLHRKRRRPRIAYGACYLKGARFFDRGAIIAGASPRSARWPIGIAACGLCLPIRIIIKNSGSARESAGNNRKEGVHVAAAPAPLLSQWGSSIASMILGALAAMAQTKVKRPLAHSSIGHVGYIRTGFSCGTIEGIQSLLIGIFIYALMTMDAFAIVSALRQTRVKYIADLGALAKTNPISAITFSITMFSYAGIPPLAGFCSKFYLFFAALGCGAYFLAPVGVVTSVIGRWAAGRLPRISQFGGPKAVLRAPDTTPSYCARSYTEMLPAGCWNDASRDGPGFRKMKGPKVEIGGYKFPISLGAENESTSRCDTAFSFLVGKERRSPSEPNRPMKNKRRAKRQWRAKRMRSRHGEKSVWRRSSRAHSLRILGPKQCSLSWPNQGFGASCYDT</sequence>
<feature type="transmembrane region" description="Helical" evidence="9">
    <location>
        <begin position="186"/>
        <end position="207"/>
    </location>
</feature>
<keyword evidence="12" id="KW-1185">Reference proteome</keyword>
<evidence type="ECO:0000259" key="10">
    <source>
        <dbReference type="Pfam" id="PF00361"/>
    </source>
</evidence>
<evidence type="ECO:0000256" key="8">
    <source>
        <dbReference type="SAM" id="MobiDB-lite"/>
    </source>
</evidence>
<feature type="domain" description="NADH:quinone oxidoreductase/Mrp antiporter transmembrane" evidence="10">
    <location>
        <begin position="139"/>
        <end position="277"/>
    </location>
</feature>
<accession>A0A8S2A156</accession>
<evidence type="ECO:0000256" key="3">
    <source>
        <dbReference type="ARBA" id="ARBA00022692"/>
    </source>
</evidence>
<evidence type="ECO:0000256" key="2">
    <source>
        <dbReference type="ARBA" id="ARBA00022448"/>
    </source>
</evidence>
<feature type="region of interest" description="Disordered" evidence="8">
    <location>
        <begin position="1"/>
        <end position="36"/>
    </location>
</feature>
<proteinExistence type="predicted"/>
<keyword evidence="2" id="KW-0813">Transport</keyword>
<gene>
    <name evidence="11" type="ORF">AARE701A_LOCUS8452</name>
</gene>
<evidence type="ECO:0000256" key="4">
    <source>
        <dbReference type="ARBA" id="ARBA00022967"/>
    </source>
</evidence>
<organism evidence="11 12">
    <name type="scientific">Arabidopsis arenosa</name>
    <name type="common">Sand rock-cress</name>
    <name type="synonym">Cardaminopsis arenosa</name>
    <dbReference type="NCBI Taxonomy" id="38785"/>
    <lineage>
        <taxon>Eukaryota</taxon>
        <taxon>Viridiplantae</taxon>
        <taxon>Streptophyta</taxon>
        <taxon>Embryophyta</taxon>
        <taxon>Tracheophyta</taxon>
        <taxon>Spermatophyta</taxon>
        <taxon>Magnoliopsida</taxon>
        <taxon>eudicotyledons</taxon>
        <taxon>Gunneridae</taxon>
        <taxon>Pentapetalae</taxon>
        <taxon>rosids</taxon>
        <taxon>malvids</taxon>
        <taxon>Brassicales</taxon>
        <taxon>Brassicaceae</taxon>
        <taxon>Camelineae</taxon>
        <taxon>Arabidopsis</taxon>
    </lineage>
</organism>
<feature type="compositionally biased region" description="Basic residues" evidence="8">
    <location>
        <begin position="381"/>
        <end position="398"/>
    </location>
</feature>
<evidence type="ECO:0000256" key="7">
    <source>
        <dbReference type="ARBA" id="ARBA00023136"/>
    </source>
</evidence>
<dbReference type="EMBL" id="LR999453">
    <property type="protein sequence ID" value="CAE5978957.1"/>
    <property type="molecule type" value="Genomic_DNA"/>
</dbReference>
<dbReference type="PANTHER" id="PTHR22773">
    <property type="entry name" value="NADH DEHYDROGENASE"/>
    <property type="match status" value="1"/>
</dbReference>
<protein>
    <recommendedName>
        <fullName evidence="10">NADH:quinone oxidoreductase/Mrp antiporter transmembrane domain-containing protein</fullName>
    </recommendedName>
</protein>
<keyword evidence="3 9" id="KW-0812">Transmembrane</keyword>
<evidence type="ECO:0000256" key="6">
    <source>
        <dbReference type="ARBA" id="ARBA00023027"/>
    </source>
</evidence>
<evidence type="ECO:0000313" key="12">
    <source>
        <dbReference type="Proteomes" id="UP000682877"/>
    </source>
</evidence>
<evidence type="ECO:0000256" key="9">
    <source>
        <dbReference type="SAM" id="Phobius"/>
    </source>
</evidence>
<dbReference type="GO" id="GO:0016020">
    <property type="term" value="C:membrane"/>
    <property type="evidence" value="ECO:0007669"/>
    <property type="project" value="UniProtKB-SubCell"/>
</dbReference>
<evidence type="ECO:0000256" key="1">
    <source>
        <dbReference type="ARBA" id="ARBA00004141"/>
    </source>
</evidence>
<feature type="region of interest" description="Disordered" evidence="8">
    <location>
        <begin position="370"/>
        <end position="411"/>
    </location>
</feature>
<dbReference type="Proteomes" id="UP000682877">
    <property type="component" value="Chromosome 3"/>
</dbReference>
<comment type="subcellular location">
    <subcellularLocation>
        <location evidence="1">Membrane</location>
        <topology evidence="1">Multi-pass membrane protein</topology>
    </subcellularLocation>
</comment>
<evidence type="ECO:0000313" key="11">
    <source>
        <dbReference type="EMBL" id="CAE5978957.1"/>
    </source>
</evidence>